<accession>A0ABD3GQL2</accession>
<dbReference type="AlphaFoldDB" id="A0ABD3GQL2"/>
<proteinExistence type="predicted"/>
<dbReference type="EMBL" id="JBJQOH010000007">
    <property type="protein sequence ID" value="KAL3680976.1"/>
    <property type="molecule type" value="Genomic_DNA"/>
</dbReference>
<name>A0ABD3GQL2_9MARC</name>
<feature type="compositionally biased region" description="Basic and acidic residues" evidence="1">
    <location>
        <begin position="135"/>
        <end position="146"/>
    </location>
</feature>
<keyword evidence="3" id="KW-1185">Reference proteome</keyword>
<evidence type="ECO:0000313" key="3">
    <source>
        <dbReference type="Proteomes" id="UP001633002"/>
    </source>
</evidence>
<organism evidence="2 3">
    <name type="scientific">Riccia sorocarpa</name>
    <dbReference type="NCBI Taxonomy" id="122646"/>
    <lineage>
        <taxon>Eukaryota</taxon>
        <taxon>Viridiplantae</taxon>
        <taxon>Streptophyta</taxon>
        <taxon>Embryophyta</taxon>
        <taxon>Marchantiophyta</taxon>
        <taxon>Marchantiopsida</taxon>
        <taxon>Marchantiidae</taxon>
        <taxon>Marchantiales</taxon>
        <taxon>Ricciaceae</taxon>
        <taxon>Riccia</taxon>
    </lineage>
</organism>
<gene>
    <name evidence="2" type="ORF">R1sor_023932</name>
</gene>
<protein>
    <submittedName>
        <fullName evidence="2">Uncharacterized protein</fullName>
    </submittedName>
</protein>
<sequence>MTKESFFALLCEVGTFLQKQVTHYRDPVPVEVRLTITLFRLGSADTYFNIEEKFGVGFYRKHERQEVLDSPQGIQSHVDTAGTILHASCILHNFLQQKHDELEQDGEEEPDDKNALLGSDDSDSDTEAASSPTRRGQEVRQESTYG</sequence>
<dbReference type="Proteomes" id="UP001633002">
    <property type="component" value="Unassembled WGS sequence"/>
</dbReference>
<evidence type="ECO:0000313" key="2">
    <source>
        <dbReference type="EMBL" id="KAL3680976.1"/>
    </source>
</evidence>
<comment type="caution">
    <text evidence="2">The sequence shown here is derived from an EMBL/GenBank/DDBJ whole genome shotgun (WGS) entry which is preliminary data.</text>
</comment>
<feature type="compositionally biased region" description="Acidic residues" evidence="1">
    <location>
        <begin position="102"/>
        <end position="111"/>
    </location>
</feature>
<reference evidence="2 3" key="1">
    <citation type="submission" date="2024-09" db="EMBL/GenBank/DDBJ databases">
        <title>Chromosome-scale assembly of Riccia sorocarpa.</title>
        <authorList>
            <person name="Paukszto L."/>
        </authorList>
    </citation>
    <scope>NUCLEOTIDE SEQUENCE [LARGE SCALE GENOMIC DNA]</scope>
    <source>
        <strain evidence="2">LP-2024</strain>
        <tissue evidence="2">Aerial parts of the thallus</tissue>
    </source>
</reference>
<feature type="region of interest" description="Disordered" evidence="1">
    <location>
        <begin position="100"/>
        <end position="146"/>
    </location>
</feature>
<evidence type="ECO:0000256" key="1">
    <source>
        <dbReference type="SAM" id="MobiDB-lite"/>
    </source>
</evidence>